<sequence>MNKLVICSFCALFFPLFSQADTFLHVAAYPLNAEQGYFEQRTLSGQVTKEFDAQLSFEFAGKVTQFYADQGDLVTKGHVIAEQDTQLLAIELTKIAATNKKLNAQLQLAQLEQQRLKKLSKQDYSAVQQLDQVNTQIAVLDAEQALLTANQTEIKLRMDKARLLAPFDGRLGQRFISAGENVAAGTAVVRLLEQQQSQVSIGIPTALQSAIKETMQITIAGQEFQAHALSKGANLDKQTQTLTMRFALPLNAKVYAGQLAKLKINQYQDKAGFWVPLDALADGLRGTWQVYKIVENNLKPVIVQLIYSDGQFAFINGPLNTGEQIVANGTHKVSANIAVNVVEQLAPRTL</sequence>
<evidence type="ECO:0000313" key="4">
    <source>
        <dbReference type="EMBL" id="EAR28804.1"/>
    </source>
</evidence>
<evidence type="ECO:0000256" key="1">
    <source>
        <dbReference type="ARBA" id="ARBA00009477"/>
    </source>
</evidence>
<dbReference type="RefSeq" id="WP_009838066.1">
    <property type="nucleotide sequence ID" value="NZ_AAOH01000003.1"/>
</dbReference>
<dbReference type="Gene3D" id="2.40.30.170">
    <property type="match status" value="1"/>
</dbReference>
<dbReference type="HOGENOM" id="CLU_018816_1_0_6"/>
<keyword evidence="5" id="KW-1185">Reference proteome</keyword>
<protein>
    <recommendedName>
        <fullName evidence="6">RND efflux pump membrane fusion protein barrel-sandwich domain-containing protein</fullName>
    </recommendedName>
</protein>
<dbReference type="PANTHER" id="PTHR30469">
    <property type="entry name" value="MULTIDRUG RESISTANCE PROTEIN MDTA"/>
    <property type="match status" value="1"/>
</dbReference>
<name>A4C889_9GAMM</name>
<feature type="chain" id="PRO_5002667080" description="RND efflux pump membrane fusion protein barrel-sandwich domain-containing protein" evidence="3">
    <location>
        <begin position="21"/>
        <end position="350"/>
    </location>
</feature>
<keyword evidence="2" id="KW-0175">Coiled coil</keyword>
<reference evidence="4 5" key="1">
    <citation type="submission" date="2006-02" db="EMBL/GenBank/DDBJ databases">
        <authorList>
            <person name="Moran M.A."/>
            <person name="Kjelleberg S."/>
            <person name="Egan S."/>
            <person name="Saunders N."/>
            <person name="Thomas T."/>
            <person name="Ferriera S."/>
            <person name="Johnson J."/>
            <person name="Kravitz S."/>
            <person name="Halpern A."/>
            <person name="Remington K."/>
            <person name="Beeson K."/>
            <person name="Tran B."/>
            <person name="Rogers Y.-H."/>
            <person name="Friedman R."/>
            <person name="Venter J.C."/>
        </authorList>
    </citation>
    <scope>NUCLEOTIDE SEQUENCE [LARGE SCALE GENOMIC DNA]</scope>
    <source>
        <strain evidence="4 5">D2</strain>
    </source>
</reference>
<dbReference type="PANTHER" id="PTHR30469:SF11">
    <property type="entry name" value="BLL4320 PROTEIN"/>
    <property type="match status" value="1"/>
</dbReference>
<comment type="caution">
    <text evidence="4">The sequence shown here is derived from an EMBL/GenBank/DDBJ whole genome shotgun (WGS) entry which is preliminary data.</text>
</comment>
<dbReference type="Gene3D" id="2.40.50.100">
    <property type="match status" value="1"/>
</dbReference>
<accession>A4C889</accession>
<evidence type="ECO:0000313" key="5">
    <source>
        <dbReference type="Proteomes" id="UP000006201"/>
    </source>
</evidence>
<organism evidence="4 5">
    <name type="scientific">Pseudoalteromonas tunicata D2</name>
    <dbReference type="NCBI Taxonomy" id="87626"/>
    <lineage>
        <taxon>Bacteria</taxon>
        <taxon>Pseudomonadati</taxon>
        <taxon>Pseudomonadota</taxon>
        <taxon>Gammaproteobacteria</taxon>
        <taxon>Alteromonadales</taxon>
        <taxon>Pseudoalteromonadaceae</taxon>
        <taxon>Pseudoalteromonas</taxon>
    </lineage>
</organism>
<keyword evidence="3" id="KW-0732">Signal</keyword>
<dbReference type="GO" id="GO:0015562">
    <property type="term" value="F:efflux transmembrane transporter activity"/>
    <property type="evidence" value="ECO:0007669"/>
    <property type="project" value="TreeGrafter"/>
</dbReference>
<comment type="similarity">
    <text evidence="1">Belongs to the membrane fusion protein (MFP) (TC 8.A.1) family.</text>
</comment>
<feature type="signal peptide" evidence="3">
    <location>
        <begin position="1"/>
        <end position="20"/>
    </location>
</feature>
<evidence type="ECO:0008006" key="6">
    <source>
        <dbReference type="Google" id="ProtNLM"/>
    </source>
</evidence>
<dbReference type="SUPFAM" id="SSF111369">
    <property type="entry name" value="HlyD-like secretion proteins"/>
    <property type="match status" value="1"/>
</dbReference>
<dbReference type="GO" id="GO:1990281">
    <property type="term" value="C:efflux pump complex"/>
    <property type="evidence" value="ECO:0007669"/>
    <property type="project" value="TreeGrafter"/>
</dbReference>
<proteinExistence type="inferred from homology"/>
<dbReference type="AlphaFoldDB" id="A4C889"/>
<dbReference type="NCBIfam" id="TIGR01730">
    <property type="entry name" value="RND_mfp"/>
    <property type="match status" value="1"/>
</dbReference>
<dbReference type="InterPro" id="IPR006143">
    <property type="entry name" value="RND_pump_MFP"/>
</dbReference>
<evidence type="ECO:0000256" key="3">
    <source>
        <dbReference type="SAM" id="SignalP"/>
    </source>
</evidence>
<dbReference type="Proteomes" id="UP000006201">
    <property type="component" value="Unassembled WGS sequence"/>
</dbReference>
<dbReference type="OrthoDB" id="9806939at2"/>
<gene>
    <name evidence="4" type="ORF">PTD2_07169</name>
</gene>
<evidence type="ECO:0000256" key="2">
    <source>
        <dbReference type="SAM" id="Coils"/>
    </source>
</evidence>
<dbReference type="EMBL" id="AAOH01000003">
    <property type="protein sequence ID" value="EAR28804.1"/>
    <property type="molecule type" value="Genomic_DNA"/>
</dbReference>
<dbReference type="eggNOG" id="COG0845">
    <property type="taxonomic scope" value="Bacteria"/>
</dbReference>
<dbReference type="Gene3D" id="1.10.287.470">
    <property type="entry name" value="Helix hairpin bin"/>
    <property type="match status" value="1"/>
</dbReference>
<dbReference type="Gene3D" id="2.40.420.20">
    <property type="match status" value="1"/>
</dbReference>
<feature type="coiled-coil region" evidence="2">
    <location>
        <begin position="92"/>
        <end position="122"/>
    </location>
</feature>
<dbReference type="STRING" id="87626.PTD2_07169"/>